<proteinExistence type="predicted"/>
<sequence>MKNSTRLIGMLLLVMFSVNAQQEKGIVGLTNWLTNWTEFNPNKVDYGEANEILAGYITQDTKLYKKNIYELQGNVYIANNVTLTIEPGTVIIGNYESNGTLIVTKGAKLIADGSETDPIVFTSNRSTKKAGDWGGIIVLGNAPTNRYGNAANVNYELDPSLSSYGGNDSNSDSGILRYVRIEYAGKKVKTIGNLNALLLAGIGKKTILDNIMVSYSAGNSFEIDGGELSVNKLVSFKSISNDFKFNYGTQCNITNSLAVRSSYLSSTTGSRCIEVASYTKKEEVDFTKNQTLVTATNLTMVNNSNNLVNDIQTGLIKEAIYVGENTTLDFKKTVISGFNPAILLNSNIYINDENLKKIKLVETYFNLCKGNIFSEYNSNNEDLENWYGNVAFFNVYSKAENQETFIDFFNSKIPDYRLRMGKITASNED</sequence>
<evidence type="ECO:0000256" key="1">
    <source>
        <dbReference type="SAM" id="SignalP"/>
    </source>
</evidence>
<keyword evidence="3" id="KW-1185">Reference proteome</keyword>
<dbReference type="RefSeq" id="WP_133276745.1">
    <property type="nucleotide sequence ID" value="NZ_CP037933.1"/>
</dbReference>
<keyword evidence="1" id="KW-0732">Signal</keyword>
<dbReference type="Proteomes" id="UP000291124">
    <property type="component" value="Chromosome"/>
</dbReference>
<gene>
    <name evidence="2" type="ORF">E1750_10565</name>
</gene>
<organism evidence="2 3">
    <name type="scientific">Flavobacterium nackdongense</name>
    <dbReference type="NCBI Taxonomy" id="2547394"/>
    <lineage>
        <taxon>Bacteria</taxon>
        <taxon>Pseudomonadati</taxon>
        <taxon>Bacteroidota</taxon>
        <taxon>Flavobacteriia</taxon>
        <taxon>Flavobacteriales</taxon>
        <taxon>Flavobacteriaceae</taxon>
        <taxon>Flavobacterium</taxon>
    </lineage>
</organism>
<accession>A0A4P6Y8R7</accession>
<evidence type="ECO:0000313" key="2">
    <source>
        <dbReference type="EMBL" id="QBN19226.1"/>
    </source>
</evidence>
<feature type="signal peptide" evidence="1">
    <location>
        <begin position="1"/>
        <end position="20"/>
    </location>
</feature>
<dbReference type="OrthoDB" id="1521716at2"/>
<evidence type="ECO:0008006" key="4">
    <source>
        <dbReference type="Google" id="ProtNLM"/>
    </source>
</evidence>
<protein>
    <recommendedName>
        <fullName evidence="4">T9SS C-terminal target domain-containing protein</fullName>
    </recommendedName>
</protein>
<dbReference type="PANTHER" id="PTHR41339">
    <property type="entry name" value="LIPL48"/>
    <property type="match status" value="1"/>
</dbReference>
<evidence type="ECO:0000313" key="3">
    <source>
        <dbReference type="Proteomes" id="UP000291124"/>
    </source>
</evidence>
<dbReference type="AlphaFoldDB" id="A0A4P6Y8R7"/>
<dbReference type="PANTHER" id="PTHR41339:SF1">
    <property type="entry name" value="SECRETED PROTEIN"/>
    <property type="match status" value="1"/>
</dbReference>
<name>A0A4P6Y8R7_9FLAO</name>
<dbReference type="KEGG" id="fnk:E1750_10565"/>
<reference evidence="3" key="1">
    <citation type="submission" date="2019-03" db="EMBL/GenBank/DDBJ databases">
        <title>Flavobacterium sp.</title>
        <authorList>
            <person name="Kim H."/>
        </authorList>
    </citation>
    <scope>NUCLEOTIDE SEQUENCE [LARGE SCALE GENOMIC DNA]</scope>
    <source>
        <strain evidence="3">GS13</strain>
    </source>
</reference>
<feature type="chain" id="PRO_5020551160" description="T9SS C-terminal target domain-containing protein" evidence="1">
    <location>
        <begin position="21"/>
        <end position="429"/>
    </location>
</feature>
<dbReference type="EMBL" id="CP037933">
    <property type="protein sequence ID" value="QBN19226.1"/>
    <property type="molecule type" value="Genomic_DNA"/>
</dbReference>